<sequence>MPVSFENRLRAVQQCPRERLRFRMSEYKQHIHWAFSD</sequence>
<proteinExistence type="predicted"/>
<dbReference type="Proteomes" id="UP000326857">
    <property type="component" value="Unassembled WGS sequence"/>
</dbReference>
<accession>A0A5E8AA16</accession>
<evidence type="ECO:0000313" key="1">
    <source>
        <dbReference type="EMBL" id="VVT28292.1"/>
    </source>
</evidence>
<gene>
    <name evidence="1" type="ORF">SPHINGO391_500167</name>
</gene>
<dbReference type="EMBL" id="CABVLI010000046">
    <property type="protein sequence ID" value="VVT28292.1"/>
    <property type="molecule type" value="Genomic_DNA"/>
</dbReference>
<evidence type="ECO:0000313" key="2">
    <source>
        <dbReference type="Proteomes" id="UP000326857"/>
    </source>
</evidence>
<reference evidence="1 2" key="1">
    <citation type="submission" date="2019-09" db="EMBL/GenBank/DDBJ databases">
        <authorList>
            <person name="Dittami M. S."/>
        </authorList>
    </citation>
    <scope>NUCLEOTIDE SEQUENCE [LARGE SCALE GENOMIC DNA]</scope>
    <source>
        <strain evidence="1">SPHINGO391</strain>
    </source>
</reference>
<protein>
    <submittedName>
        <fullName evidence="1">Uncharacterized protein</fullName>
    </submittedName>
</protein>
<organism evidence="1 2">
    <name type="scientific">Sphingomonas aurantiaca</name>
    <dbReference type="NCBI Taxonomy" id="185949"/>
    <lineage>
        <taxon>Bacteria</taxon>
        <taxon>Pseudomonadati</taxon>
        <taxon>Pseudomonadota</taxon>
        <taxon>Alphaproteobacteria</taxon>
        <taxon>Sphingomonadales</taxon>
        <taxon>Sphingomonadaceae</taxon>
        <taxon>Sphingomonas</taxon>
    </lineage>
</organism>
<name>A0A5E8AA16_9SPHN</name>
<dbReference type="AlphaFoldDB" id="A0A5E8AA16"/>